<proteinExistence type="predicted"/>
<dbReference type="Proteomes" id="UP000295367">
    <property type="component" value="Unassembled WGS sequence"/>
</dbReference>
<dbReference type="RefSeq" id="WP_124947082.1">
    <property type="nucleotide sequence ID" value="NZ_BHVT01000057.1"/>
</dbReference>
<evidence type="ECO:0000313" key="2">
    <source>
        <dbReference type="Proteomes" id="UP000295367"/>
    </source>
</evidence>
<reference evidence="1 2" key="1">
    <citation type="submission" date="2019-03" db="EMBL/GenBank/DDBJ databases">
        <title>Genomic Encyclopedia of Type Strains, Phase IV (KMG-IV): sequencing the most valuable type-strain genomes for metagenomic binning, comparative biology and taxonomic classification.</title>
        <authorList>
            <person name="Goeker M."/>
        </authorList>
    </citation>
    <scope>NUCLEOTIDE SEQUENCE [LARGE SCALE GENOMIC DNA]</scope>
    <source>
        <strain evidence="1 2">DSM 100309</strain>
    </source>
</reference>
<gene>
    <name evidence="1" type="ORF">EDC63_102123</name>
</gene>
<accession>A0A4R3YB03</accession>
<dbReference type="EMBL" id="SMCO01000002">
    <property type="protein sequence ID" value="TCV89605.1"/>
    <property type="molecule type" value="Genomic_DNA"/>
</dbReference>
<evidence type="ECO:0000313" key="1">
    <source>
        <dbReference type="EMBL" id="TCV89605.1"/>
    </source>
</evidence>
<keyword evidence="2" id="KW-1185">Reference proteome</keyword>
<comment type="caution">
    <text evidence="1">The sequence shown here is derived from an EMBL/GenBank/DDBJ whole genome shotgun (WGS) entry which is preliminary data.</text>
</comment>
<organism evidence="1 2">
    <name type="scientific">Sulfurirhabdus autotrophica</name>
    <dbReference type="NCBI Taxonomy" id="1706046"/>
    <lineage>
        <taxon>Bacteria</taxon>
        <taxon>Pseudomonadati</taxon>
        <taxon>Pseudomonadota</taxon>
        <taxon>Betaproteobacteria</taxon>
        <taxon>Nitrosomonadales</taxon>
        <taxon>Sulfuricellaceae</taxon>
        <taxon>Sulfurirhabdus</taxon>
    </lineage>
</organism>
<sequence>MNWNQTHTELNEHEQHVADISILTPRKSASLIDQSDMREQAALLKENKSDAQPENTERKGPIVMKLIQTPEGFVPVVINDHNEEGWNYAKRLASFQQKLSCAALL</sequence>
<protein>
    <submittedName>
        <fullName evidence="1">Uncharacterized protein</fullName>
    </submittedName>
</protein>
<dbReference type="AlphaFoldDB" id="A0A4R3YB03"/>
<name>A0A4R3YB03_9PROT</name>